<evidence type="ECO:0000313" key="3">
    <source>
        <dbReference type="EMBL" id="ERH19957.1"/>
    </source>
</evidence>
<gene>
    <name evidence="3" type="ORF">HMPREF1978_00150</name>
</gene>
<dbReference type="GO" id="GO:0005975">
    <property type="term" value="P:carbohydrate metabolic process"/>
    <property type="evidence" value="ECO:0007669"/>
    <property type="project" value="UniProtKB-ARBA"/>
</dbReference>
<dbReference type="PATRIC" id="fig|1321817.3.peg.124"/>
<feature type="region of interest" description="Disordered" evidence="1">
    <location>
        <begin position="314"/>
        <end position="364"/>
    </location>
</feature>
<sequence>MALLAIFPSASAGASATAVTYGENVAAASSQAAHYATLKTAQAGGVAKSNAATKTSATVKSTGHRRGTPTGSAADISQSAADGLTVEVDKINPEVISPGSDITVEGTITNTSTETLSGFDVRVSLQSRSQSSVELLKDWLVFDDSSYSYVAHTEQLNHSLAAGASMRFSLNIRASQLPSAAGNNWGARGMEVTVTSGELVSSDRAIAVWSPNTQVQPTKVTAVIPLTASAMQMRELLALQSGAAFTPSQSDGFSPNACITGDKVDLKLATTQMRTRTIEILNAANSQTIVAVDPYLLSALGATAAAVNQKTADATPSATASPTASAPATASANTENSTPSATASATPSASATPTPTQSSTQNAKAVEAQQVTALNQALAGALKRGGIIALPPMDADLVALSHVSTGASQIREAINQSKAMVGKDQLLSGARADVAISSSLELDQTYLDAVKGQVSTVISPPDALYPAGDLDYIPDSTAFLNNQRVLIPDQTLSESVSGVLTTYEGFLGNLTDFDARQLARGTTAVITRQRPDQVRHVLLLVERDSASNMDVKDLNDRLSAINNSWSTPAPLAELEQLASTKASDGTEIEREPLPVSSTDPYRINEQELATASKTVSTTQNMVSIYNEPAKIAGSTLRLTEVATSSAWRQGKFMVVIDDVGCRNKIIGNMLRTLPSSTINLIDSSAHLPVRVSNDTSQPAKVTIHLRPSRSLLRSKGDTTAVIPANSQTTVMVPVNAVGSGDIDVKVSMKNALGQPVGSSSTVHMRVRANWESWFTWGLGSVFSVLMVAGIVRTVHRGRRVVISEG</sequence>
<evidence type="ECO:0000313" key="4">
    <source>
        <dbReference type="Proteomes" id="UP000016481"/>
    </source>
</evidence>
<proteinExistence type="predicted"/>
<evidence type="ECO:0000256" key="2">
    <source>
        <dbReference type="SAM" id="Phobius"/>
    </source>
</evidence>
<reference evidence="3 4" key="1">
    <citation type="submission" date="2013-08" db="EMBL/GenBank/DDBJ databases">
        <authorList>
            <person name="Weinstock G."/>
            <person name="Sodergren E."/>
            <person name="Wylie T."/>
            <person name="Fulton L."/>
            <person name="Fulton R."/>
            <person name="Fronick C."/>
            <person name="O'Laughlin M."/>
            <person name="Godfrey J."/>
            <person name="Miner T."/>
            <person name="Herter B."/>
            <person name="Appelbaum E."/>
            <person name="Cordes M."/>
            <person name="Lek S."/>
            <person name="Wollam A."/>
            <person name="Pepin K.H."/>
            <person name="Palsikar V.B."/>
            <person name="Mitreva M."/>
            <person name="Wilson R.K."/>
        </authorList>
    </citation>
    <scope>NUCLEOTIDE SEQUENCE [LARGE SCALE GENOMIC DNA]</scope>
    <source>
        <strain evidence="3 4">F0530</strain>
    </source>
</reference>
<evidence type="ECO:0008006" key="5">
    <source>
        <dbReference type="Google" id="ProtNLM"/>
    </source>
</evidence>
<dbReference type="AlphaFoldDB" id="U1RND9"/>
<feature type="compositionally biased region" description="Low complexity" evidence="1">
    <location>
        <begin position="314"/>
        <end position="363"/>
    </location>
</feature>
<keyword evidence="2" id="KW-0812">Transmembrane</keyword>
<feature type="transmembrane region" description="Helical" evidence="2">
    <location>
        <begin position="773"/>
        <end position="791"/>
    </location>
</feature>
<name>U1RND9_9ACTO</name>
<keyword evidence="2" id="KW-0472">Membrane</keyword>
<feature type="compositionally biased region" description="Low complexity" evidence="1">
    <location>
        <begin position="49"/>
        <end position="61"/>
    </location>
</feature>
<comment type="caution">
    <text evidence="3">The sequence shown here is derived from an EMBL/GenBank/DDBJ whole genome shotgun (WGS) entry which is preliminary data.</text>
</comment>
<dbReference type="InterPro" id="IPR046112">
    <property type="entry name" value="DUF6049"/>
</dbReference>
<accession>U1RND9</accession>
<feature type="region of interest" description="Disordered" evidence="1">
    <location>
        <begin position="49"/>
        <end position="76"/>
    </location>
</feature>
<evidence type="ECO:0000256" key="1">
    <source>
        <dbReference type="SAM" id="MobiDB-lite"/>
    </source>
</evidence>
<organism evidence="3 4">
    <name type="scientific">Actinomyces graevenitzii F0530</name>
    <dbReference type="NCBI Taxonomy" id="1321817"/>
    <lineage>
        <taxon>Bacteria</taxon>
        <taxon>Bacillati</taxon>
        <taxon>Actinomycetota</taxon>
        <taxon>Actinomycetes</taxon>
        <taxon>Actinomycetales</taxon>
        <taxon>Actinomycetaceae</taxon>
        <taxon>Actinomyces</taxon>
    </lineage>
</organism>
<dbReference type="Gene3D" id="2.60.40.10">
    <property type="entry name" value="Immunoglobulins"/>
    <property type="match status" value="1"/>
</dbReference>
<dbReference type="EMBL" id="AWSC01000008">
    <property type="protein sequence ID" value="ERH19957.1"/>
    <property type="molecule type" value="Genomic_DNA"/>
</dbReference>
<dbReference type="Pfam" id="PF19516">
    <property type="entry name" value="DUF6049"/>
    <property type="match status" value="1"/>
</dbReference>
<keyword evidence="2" id="KW-1133">Transmembrane helix</keyword>
<protein>
    <recommendedName>
        <fullName evidence="5">Tat pathway signal sequence domain protein</fullName>
    </recommendedName>
</protein>
<dbReference type="Proteomes" id="UP000016481">
    <property type="component" value="Unassembled WGS sequence"/>
</dbReference>
<dbReference type="InterPro" id="IPR013783">
    <property type="entry name" value="Ig-like_fold"/>
</dbReference>
<dbReference type="HOGENOM" id="CLU_020914_0_0_11"/>